<feature type="transmembrane region" description="Helical" evidence="6">
    <location>
        <begin position="245"/>
        <end position="268"/>
    </location>
</feature>
<feature type="compositionally biased region" description="Polar residues" evidence="5">
    <location>
        <begin position="321"/>
        <end position="333"/>
    </location>
</feature>
<feature type="transmembrane region" description="Helical" evidence="6">
    <location>
        <begin position="56"/>
        <end position="77"/>
    </location>
</feature>
<accession>A0A9Q1H4D5</accession>
<evidence type="ECO:0000313" key="8">
    <source>
        <dbReference type="EMBL" id="KAJ8031861.1"/>
    </source>
</evidence>
<dbReference type="InterPro" id="IPR017981">
    <property type="entry name" value="GPCR_2-like_7TM"/>
</dbReference>
<dbReference type="PANTHER" id="PTHR23112:SF0">
    <property type="entry name" value="TRANSMEMBRANE PROTEIN 116"/>
    <property type="match status" value="1"/>
</dbReference>
<sequence>MSGSASDVIGAFCRDIFLDNQCTALRVTQIVFAIIAVSCSIFLIFVLWLFNKLKIFFYRILLFIALCNILQTIAVLIPVDNDRRRSPGCTFQGLLLQFSTCTTVSWELGLTAHLFAKTFYSDQNDYDRIYHAACWGVPALLTIIPLIAKQYGPAIIWCWIVDPNWQFAMFYAEYIFVFILVFALYARIVYKILSEKPKTAEDVRRLAQWRKKVRPMILYPCVIILEGIIPLSFRFKSLIRPDDDISFAFTLIFAIIVNFWGVAFVAVYTMDPVTRYELLLIPVRQTKCRERWVNRGIQSGLPAPHPLSSSPAADDRRKTQNDAGSVSSVSIDPSTDGDGKDNQAVSMETSGKDDVNTEIDGTDSNENPGIHSSLPAPHPETSSSTAAEDRGRTQNDAGSVSSVSIDPSTDGDGKDNQAVSMETSGKDDVNTEIDGTDSNENPGIHSSLPAPHPETSSSTAAEDRGRTQNDAGSVSSVSIDPSTDGGGKDNQAVSMETCGKDYVNTEIAGTDSND</sequence>
<feature type="compositionally biased region" description="Polar residues" evidence="5">
    <location>
        <begin position="394"/>
        <end position="407"/>
    </location>
</feature>
<evidence type="ECO:0000256" key="2">
    <source>
        <dbReference type="ARBA" id="ARBA00022692"/>
    </source>
</evidence>
<dbReference type="PANTHER" id="PTHR23112">
    <property type="entry name" value="G PROTEIN-COUPLED RECEPTOR 157-RELATED"/>
    <property type="match status" value="1"/>
</dbReference>
<evidence type="ECO:0000256" key="6">
    <source>
        <dbReference type="SAM" id="Phobius"/>
    </source>
</evidence>
<feature type="compositionally biased region" description="Low complexity" evidence="5">
    <location>
        <begin position="299"/>
        <end position="312"/>
    </location>
</feature>
<dbReference type="OrthoDB" id="100006at2759"/>
<dbReference type="GO" id="GO:0007189">
    <property type="term" value="P:adenylate cyclase-activating G protein-coupled receptor signaling pathway"/>
    <property type="evidence" value="ECO:0007669"/>
    <property type="project" value="TreeGrafter"/>
</dbReference>
<keyword evidence="4 6" id="KW-0472">Membrane</keyword>
<dbReference type="GO" id="GO:0007166">
    <property type="term" value="P:cell surface receptor signaling pathway"/>
    <property type="evidence" value="ECO:0007669"/>
    <property type="project" value="InterPro"/>
</dbReference>
<dbReference type="Pfam" id="PF00002">
    <property type="entry name" value="7tm_2"/>
    <property type="match status" value="1"/>
</dbReference>
<feature type="transmembrane region" description="Helical" evidence="6">
    <location>
        <begin position="129"/>
        <end position="148"/>
    </location>
</feature>
<dbReference type="Proteomes" id="UP001152320">
    <property type="component" value="Chromosome 12"/>
</dbReference>
<keyword evidence="2 6" id="KW-0812">Transmembrane</keyword>
<feature type="transmembrane region" description="Helical" evidence="6">
    <location>
        <begin position="216"/>
        <end position="233"/>
    </location>
</feature>
<name>A0A9Q1H4D5_HOLLE</name>
<evidence type="ECO:0000256" key="1">
    <source>
        <dbReference type="ARBA" id="ARBA00004141"/>
    </source>
</evidence>
<dbReference type="InterPro" id="IPR000832">
    <property type="entry name" value="GPCR_2_secretin-like"/>
</dbReference>
<gene>
    <name evidence="8" type="ORF">HOLleu_25203</name>
</gene>
<evidence type="ECO:0000256" key="3">
    <source>
        <dbReference type="ARBA" id="ARBA00022989"/>
    </source>
</evidence>
<keyword evidence="3 6" id="KW-1133">Transmembrane helix</keyword>
<protein>
    <submittedName>
        <fullName evidence="8">Cyclic AMP receptor-like protein A</fullName>
    </submittedName>
</protein>
<feature type="region of interest" description="Disordered" evidence="5">
    <location>
        <begin position="299"/>
        <end position="514"/>
    </location>
</feature>
<reference evidence="8" key="1">
    <citation type="submission" date="2021-10" db="EMBL/GenBank/DDBJ databases">
        <title>Tropical sea cucumber genome reveals ecological adaptation and Cuvierian tubules defense mechanism.</title>
        <authorList>
            <person name="Chen T."/>
        </authorList>
    </citation>
    <scope>NUCLEOTIDE SEQUENCE</scope>
    <source>
        <strain evidence="8">Nanhai2018</strain>
        <tissue evidence="8">Muscle</tissue>
    </source>
</reference>
<keyword evidence="8" id="KW-0675">Receptor</keyword>
<dbReference type="EMBL" id="JAIZAY010000012">
    <property type="protein sequence ID" value="KAJ8031861.1"/>
    <property type="molecule type" value="Genomic_DNA"/>
</dbReference>
<dbReference type="AlphaFoldDB" id="A0A9Q1H4D5"/>
<feature type="domain" description="G-protein coupled receptors family 2 profile 2" evidence="7">
    <location>
        <begin position="25"/>
        <end position="272"/>
    </location>
</feature>
<evidence type="ECO:0000259" key="7">
    <source>
        <dbReference type="PROSITE" id="PS50261"/>
    </source>
</evidence>
<feature type="transmembrane region" description="Helical" evidence="6">
    <location>
        <begin position="168"/>
        <end position="190"/>
    </location>
</feature>
<proteinExistence type="predicted"/>
<dbReference type="Gene3D" id="1.20.1070.10">
    <property type="entry name" value="Rhodopsin 7-helix transmembrane proteins"/>
    <property type="match status" value="1"/>
</dbReference>
<dbReference type="GO" id="GO:0004930">
    <property type="term" value="F:G protein-coupled receptor activity"/>
    <property type="evidence" value="ECO:0007669"/>
    <property type="project" value="InterPro"/>
</dbReference>
<keyword evidence="9" id="KW-1185">Reference proteome</keyword>
<organism evidence="8 9">
    <name type="scientific">Holothuria leucospilota</name>
    <name type="common">Black long sea cucumber</name>
    <name type="synonym">Mertensiothuria leucospilota</name>
    <dbReference type="NCBI Taxonomy" id="206669"/>
    <lineage>
        <taxon>Eukaryota</taxon>
        <taxon>Metazoa</taxon>
        <taxon>Echinodermata</taxon>
        <taxon>Eleutherozoa</taxon>
        <taxon>Echinozoa</taxon>
        <taxon>Holothuroidea</taxon>
        <taxon>Aspidochirotacea</taxon>
        <taxon>Aspidochirotida</taxon>
        <taxon>Holothuriidae</taxon>
        <taxon>Holothuria</taxon>
    </lineage>
</organism>
<dbReference type="GO" id="GO:0005886">
    <property type="term" value="C:plasma membrane"/>
    <property type="evidence" value="ECO:0007669"/>
    <property type="project" value="TreeGrafter"/>
</dbReference>
<evidence type="ECO:0000313" key="9">
    <source>
        <dbReference type="Proteomes" id="UP001152320"/>
    </source>
</evidence>
<dbReference type="SUPFAM" id="SSF81321">
    <property type="entry name" value="Family A G protein-coupled receptor-like"/>
    <property type="match status" value="1"/>
</dbReference>
<evidence type="ECO:0000256" key="5">
    <source>
        <dbReference type="SAM" id="MobiDB-lite"/>
    </source>
</evidence>
<comment type="subcellular location">
    <subcellularLocation>
        <location evidence="1">Membrane</location>
        <topology evidence="1">Multi-pass membrane protein</topology>
    </subcellularLocation>
</comment>
<comment type="caution">
    <text evidence="8">The sequence shown here is derived from an EMBL/GenBank/DDBJ whole genome shotgun (WGS) entry which is preliminary data.</text>
</comment>
<feature type="compositionally biased region" description="Polar residues" evidence="5">
    <location>
        <begin position="468"/>
        <end position="481"/>
    </location>
</feature>
<feature type="transmembrane region" description="Helical" evidence="6">
    <location>
        <begin position="30"/>
        <end position="50"/>
    </location>
</feature>
<evidence type="ECO:0000256" key="4">
    <source>
        <dbReference type="ARBA" id="ARBA00023136"/>
    </source>
</evidence>
<dbReference type="PROSITE" id="PS50261">
    <property type="entry name" value="G_PROTEIN_RECEP_F2_4"/>
    <property type="match status" value="1"/>
</dbReference>